<dbReference type="InterPro" id="IPR027417">
    <property type="entry name" value="P-loop_NTPase"/>
</dbReference>
<dbReference type="EMBL" id="AP009385">
    <property type="protein sequence ID" value="BAG44203.1"/>
    <property type="molecule type" value="Genomic_DNA"/>
</dbReference>
<reference evidence="15 16" key="1">
    <citation type="submission" date="2007-04" db="EMBL/GenBank/DDBJ databases">
        <title>Complete genome sequence of Burkholderia multivorans ATCC 17616.</title>
        <authorList>
            <person name="Ohtsubo Y."/>
            <person name="Yamashita A."/>
            <person name="Kurokawa K."/>
            <person name="Takami H."/>
            <person name="Yuhara S."/>
            <person name="Nishiyama E."/>
            <person name="Endo R."/>
            <person name="Miyazaki R."/>
            <person name="Ono A."/>
            <person name="Yano K."/>
            <person name="Ito M."/>
            <person name="Sota M."/>
            <person name="Yuji N."/>
            <person name="Hattori M."/>
            <person name="Tsuda M."/>
        </authorList>
    </citation>
    <scope>NUCLEOTIDE SEQUENCE [LARGE SCALE GENOMIC DNA]</scope>
    <source>
        <strain evidence="16">ATCC 17616 / 249</strain>
    </source>
</reference>
<evidence type="ECO:0000256" key="6">
    <source>
        <dbReference type="ARBA" id="ARBA00022840"/>
    </source>
</evidence>
<dbReference type="FunFam" id="3.40.50.300:FF:000209">
    <property type="entry name" value="Cell division protein FtsK"/>
    <property type="match status" value="1"/>
</dbReference>
<dbReference type="GO" id="GO:0005886">
    <property type="term" value="C:plasma membrane"/>
    <property type="evidence" value="ECO:0007669"/>
    <property type="project" value="UniProtKB-SubCell"/>
</dbReference>
<feature type="region of interest" description="Disordered" evidence="12">
    <location>
        <begin position="738"/>
        <end position="827"/>
    </location>
</feature>
<feature type="compositionally biased region" description="Low complexity" evidence="12">
    <location>
        <begin position="605"/>
        <end position="619"/>
    </location>
</feature>
<feature type="compositionally biased region" description="Low complexity" evidence="12">
    <location>
        <begin position="758"/>
        <end position="785"/>
    </location>
</feature>
<keyword evidence="5" id="KW-0159">Chromosome partition</keyword>
<dbReference type="HOGENOM" id="CLU_001981_14_4_4"/>
<dbReference type="PROSITE" id="PS50901">
    <property type="entry name" value="FTSK"/>
    <property type="match status" value="1"/>
</dbReference>
<dbReference type="GO" id="GO:0003677">
    <property type="term" value="F:DNA binding"/>
    <property type="evidence" value="ECO:0007669"/>
    <property type="project" value="UniProtKB-KW"/>
</dbReference>
<dbReference type="Proteomes" id="UP000008815">
    <property type="component" value="Chromosome 1"/>
</dbReference>
<evidence type="ECO:0000256" key="12">
    <source>
        <dbReference type="SAM" id="MobiDB-lite"/>
    </source>
</evidence>
<feature type="compositionally biased region" description="Low complexity" evidence="12">
    <location>
        <begin position="946"/>
        <end position="992"/>
    </location>
</feature>
<evidence type="ECO:0000256" key="7">
    <source>
        <dbReference type="ARBA" id="ARBA00023125"/>
    </source>
</evidence>
<feature type="region of interest" description="Disordered" evidence="12">
    <location>
        <begin position="1073"/>
        <end position="1204"/>
    </location>
</feature>
<dbReference type="STRING" id="395019.BMULJ_02308"/>
<organism evidence="15 16">
    <name type="scientific">Burkholderia multivorans (strain ATCC 17616 / 249)</name>
    <dbReference type="NCBI Taxonomy" id="395019"/>
    <lineage>
        <taxon>Bacteria</taxon>
        <taxon>Pseudomonadati</taxon>
        <taxon>Pseudomonadota</taxon>
        <taxon>Betaproteobacteria</taxon>
        <taxon>Burkholderiales</taxon>
        <taxon>Burkholderiaceae</taxon>
        <taxon>Burkholderia</taxon>
        <taxon>Burkholderia cepacia complex</taxon>
    </lineage>
</organism>
<dbReference type="InterPro" id="IPR041027">
    <property type="entry name" value="FtsK_alpha"/>
</dbReference>
<evidence type="ECO:0000256" key="8">
    <source>
        <dbReference type="ARBA" id="ARBA00023306"/>
    </source>
</evidence>
<dbReference type="Gene3D" id="1.10.10.10">
    <property type="entry name" value="Winged helix-like DNA-binding domain superfamily/Winged helix DNA-binding domain"/>
    <property type="match status" value="1"/>
</dbReference>
<dbReference type="PANTHER" id="PTHR22683">
    <property type="entry name" value="SPORULATION PROTEIN RELATED"/>
    <property type="match status" value="1"/>
</dbReference>
<dbReference type="PANTHER" id="PTHR22683:SF41">
    <property type="entry name" value="DNA TRANSLOCASE FTSK"/>
    <property type="match status" value="1"/>
</dbReference>
<dbReference type="KEGG" id="bmu:Bmul_0956"/>
<keyword evidence="13" id="KW-0812">Transmembrane</keyword>
<dbReference type="Gene3D" id="3.30.980.40">
    <property type="match status" value="1"/>
</dbReference>
<keyword evidence="16" id="KW-1185">Reference proteome</keyword>
<feature type="region of interest" description="Disordered" evidence="12">
    <location>
        <begin position="946"/>
        <end position="1033"/>
    </location>
</feature>
<feature type="compositionally biased region" description="Low complexity" evidence="12">
    <location>
        <begin position="1007"/>
        <end position="1033"/>
    </location>
</feature>
<evidence type="ECO:0000256" key="10">
    <source>
        <dbReference type="ARBA" id="ARBA00025923"/>
    </source>
</evidence>
<comment type="subunit">
    <text evidence="10">Homohexamer. Forms a ring that surrounds DNA.</text>
</comment>
<dbReference type="InterPro" id="IPR036388">
    <property type="entry name" value="WH-like_DNA-bd_sf"/>
</dbReference>
<evidence type="ECO:0000256" key="4">
    <source>
        <dbReference type="ARBA" id="ARBA00022741"/>
    </source>
</evidence>
<keyword evidence="6 11" id="KW-0067">ATP-binding</keyword>
<dbReference type="SUPFAM" id="SSF46785">
    <property type="entry name" value="Winged helix' DNA-binding domain"/>
    <property type="match status" value="1"/>
</dbReference>
<dbReference type="Pfam" id="PF09397">
    <property type="entry name" value="FtsK_gamma"/>
    <property type="match status" value="1"/>
</dbReference>
<dbReference type="InterPro" id="IPR036390">
    <property type="entry name" value="WH_DNA-bd_sf"/>
</dbReference>
<keyword evidence="13" id="KW-0472">Membrane</keyword>
<keyword evidence="3" id="KW-0132">Cell division</keyword>
<feature type="compositionally biased region" description="Polar residues" evidence="12">
    <location>
        <begin position="786"/>
        <end position="804"/>
    </location>
</feature>
<feature type="region of interest" description="Disordered" evidence="12">
    <location>
        <begin position="869"/>
        <end position="907"/>
    </location>
</feature>
<feature type="region of interest" description="Disordered" evidence="12">
    <location>
        <begin position="567"/>
        <end position="620"/>
    </location>
</feature>
<evidence type="ECO:0000256" key="1">
    <source>
        <dbReference type="ARBA" id="ARBA00004533"/>
    </source>
</evidence>
<feature type="region of interest" description="Disordered" evidence="12">
    <location>
        <begin position="149"/>
        <end position="317"/>
    </location>
</feature>
<feature type="compositionally biased region" description="Low complexity" evidence="12">
    <location>
        <begin position="230"/>
        <end position="241"/>
    </location>
</feature>
<dbReference type="InterPro" id="IPR002543">
    <property type="entry name" value="FtsK_dom"/>
</dbReference>
<evidence type="ECO:0000313" key="16">
    <source>
        <dbReference type="Proteomes" id="UP000008815"/>
    </source>
</evidence>
<evidence type="ECO:0000256" key="3">
    <source>
        <dbReference type="ARBA" id="ARBA00022618"/>
    </source>
</evidence>
<evidence type="ECO:0000259" key="14">
    <source>
        <dbReference type="PROSITE" id="PS50901"/>
    </source>
</evidence>
<dbReference type="InterPro" id="IPR003593">
    <property type="entry name" value="AAA+_ATPase"/>
</dbReference>
<evidence type="ECO:0000313" key="15">
    <source>
        <dbReference type="EMBL" id="BAG44203.1"/>
    </source>
</evidence>
<dbReference type="Pfam" id="PF01580">
    <property type="entry name" value="FtsK_SpoIIIE"/>
    <property type="match status" value="1"/>
</dbReference>
<dbReference type="InterPro" id="IPR050206">
    <property type="entry name" value="FtsK/SpoIIIE/SftA"/>
</dbReference>
<feature type="compositionally biased region" description="Low complexity" evidence="12">
    <location>
        <begin position="258"/>
        <end position="295"/>
    </location>
</feature>
<protein>
    <submittedName>
        <fullName evidence="15">S-DNA-T family DNA segregation ATPase</fullName>
    </submittedName>
</protein>
<feature type="transmembrane region" description="Helical" evidence="13">
    <location>
        <begin position="42"/>
        <end position="60"/>
    </location>
</feature>
<feature type="domain" description="FtsK" evidence="14">
    <location>
        <begin position="1353"/>
        <end position="1562"/>
    </location>
</feature>
<name>A0A0H3KQ94_BURM1</name>
<comment type="similarity">
    <text evidence="2">Belongs to the FtsK/SpoIIIE/SftA family.</text>
</comment>
<dbReference type="SUPFAM" id="SSF52540">
    <property type="entry name" value="P-loop containing nucleoside triphosphate hydrolases"/>
    <property type="match status" value="1"/>
</dbReference>
<dbReference type="eggNOG" id="COG1674">
    <property type="taxonomic scope" value="Bacteria"/>
</dbReference>
<gene>
    <name evidence="15" type="primary">ftsK</name>
    <name evidence="15" type="ordered locus">BMULJ_02308</name>
</gene>
<dbReference type="Gene3D" id="3.40.50.300">
    <property type="entry name" value="P-loop containing nucleotide triphosphate hydrolases"/>
    <property type="match status" value="1"/>
</dbReference>
<feature type="compositionally biased region" description="Low complexity" evidence="12">
    <location>
        <begin position="805"/>
        <end position="827"/>
    </location>
</feature>
<comment type="function">
    <text evidence="9">Essential cell division protein that coordinates cell division and chromosome segregation. The N-terminus is involved in assembly of the cell-division machinery. The C-terminus functions as a DNA motor that moves dsDNA in an ATP-dependent manner towards the dif recombination site, which is located within the replication terminus region. Translocation stops specifically at Xer-dif sites, where FtsK interacts with the Xer recombinase, allowing activation of chromosome unlinking by recombination. FtsK orienting polar sequences (KOPS) guide the direction of DNA translocation. FtsK can remove proteins from DNA as it translocates, but translocation stops specifically at XerCD-dif site, thereby preventing removal of XerC and XerD from dif.</text>
</comment>
<evidence type="ECO:0000256" key="13">
    <source>
        <dbReference type="SAM" id="Phobius"/>
    </source>
</evidence>
<dbReference type="GO" id="GO:0005524">
    <property type="term" value="F:ATP binding"/>
    <property type="evidence" value="ECO:0007669"/>
    <property type="project" value="UniProtKB-UniRule"/>
</dbReference>
<dbReference type="InterPro" id="IPR018541">
    <property type="entry name" value="Ftsk_gamma"/>
</dbReference>
<dbReference type="GO" id="GO:0051301">
    <property type="term" value="P:cell division"/>
    <property type="evidence" value="ECO:0007669"/>
    <property type="project" value="UniProtKB-KW"/>
</dbReference>
<keyword evidence="13" id="KW-1133">Transmembrane helix</keyword>
<evidence type="ECO:0000256" key="2">
    <source>
        <dbReference type="ARBA" id="ARBA00006474"/>
    </source>
</evidence>
<proteinExistence type="inferred from homology"/>
<evidence type="ECO:0000256" key="9">
    <source>
        <dbReference type="ARBA" id="ARBA00024784"/>
    </source>
</evidence>
<dbReference type="Pfam" id="PF17854">
    <property type="entry name" value="FtsK_alpha"/>
    <property type="match status" value="1"/>
</dbReference>
<dbReference type="KEGG" id="bmj:BMULJ_02308"/>
<dbReference type="SMART" id="SM00382">
    <property type="entry name" value="AAA"/>
    <property type="match status" value="1"/>
</dbReference>
<accession>A0A0H3KQ94</accession>
<dbReference type="CDD" id="cd01127">
    <property type="entry name" value="TrwB_TraG_TraD_VirD4"/>
    <property type="match status" value="1"/>
</dbReference>
<dbReference type="GO" id="GO:0007059">
    <property type="term" value="P:chromosome segregation"/>
    <property type="evidence" value="ECO:0007669"/>
    <property type="project" value="UniProtKB-KW"/>
</dbReference>
<feature type="compositionally biased region" description="Low complexity" evidence="12">
    <location>
        <begin position="579"/>
        <end position="592"/>
    </location>
</feature>
<feature type="compositionally biased region" description="Polar residues" evidence="12">
    <location>
        <begin position="738"/>
        <end position="755"/>
    </location>
</feature>
<keyword evidence="8" id="KW-0131">Cell cycle</keyword>
<keyword evidence="7" id="KW-0238">DNA-binding</keyword>
<comment type="subcellular location">
    <subcellularLocation>
        <location evidence="1">Cell inner membrane</location>
    </subcellularLocation>
</comment>
<dbReference type="SMART" id="SM00843">
    <property type="entry name" value="Ftsk_gamma"/>
    <property type="match status" value="1"/>
</dbReference>
<feature type="binding site" evidence="11">
    <location>
        <begin position="1370"/>
        <end position="1377"/>
    </location>
    <ligand>
        <name>ATP</name>
        <dbReference type="ChEBI" id="CHEBI:30616"/>
    </ligand>
</feature>
<feature type="compositionally biased region" description="Pro residues" evidence="12">
    <location>
        <begin position="210"/>
        <end position="225"/>
    </location>
</feature>
<sequence length="1707" mass="170461">MHTVVFGWFGISAVWFLLLFWRLVQAMLPGGGGLAGPGSIRLWLGFAAVFVASCTLTSALSGPDTNALGHAFAGGFAHLLGPIGTPVAMVVLLFAGLPWFTGIGWRRFAAWVDTSFGVKLARDTGDDDAHGIADLPRSALYRDDDIVQPTTAHTVNPMAPRQNGRYARPTLWKPDPQARPKPRSKPAPRPPVEPVAPSGWLKPASGTRMPVPPAPPATGAMPPPTIGSTASLARAAANAQPRPEPAPLPAGFEPMRPRPTAVRPAAALRQPAAPRATVAPRAAAPAPARPLARPAGGTAGIGASADASRRRVAAPPQKRAPLYAWADKPAAPITPAPSVHETLRSIEASTAQWATLAGAAASVDAARTTASAAGVIGIGDASAAAGVAAPSAASGAVTSTMTDDVAPMVDPAIEHDTAATAHDDNAPIVLPAFVDVAPAALASTDDTDVETRAEAGYDASANHTSDARAFAPHADGETPQIDAAQVASAIASASAPSEGAPIELAPWEDFVAQRAAAVGTSIDSSGASAPGVADGIGTIAATEPQTSAQAAAPASDTVRVDTVSASTSAIDDERTAETQSGAQVGAAQASIAPSSTAAAQHDAEPTTPLPASASNAASPRVTLDPQAVAAAVPVTAAASTAGRASAPWEAAAPVAAKPVSNAAATPASASLPPSADIVSGTAPVASAPVVGPRDDAQPAASAVVANSALNDLEAVTGTAVDADDAVARTSAPVPAQIGSATAAQPVQSAPLSSTPMKPFASSTVSAPSATSTTPATSSPTASPAPITQSLPRVATASQSEQSGRTASAAAAPQSPTASPAATAPSSSRFDVPVAVTTTPAPAATSAAVAGTPSIAPTAASAMPSGAAASMTTTASPSASAPVSATPSAGTASVTTTASPSAPVPVSAMPSATTASAMTTGSPSTATPASAIPSGAAASLTTTASSSVSTPVSATPSGAAASVTTTASPSAPTSASPMSSGAAASVTTTASPSAPTPAPAFGIRDARAAAGGAAASTAEPASPSTPAVSSPSAAATTAAPPATATFAAFTANAPATAPATSTLATVTAPSAPTTFATTAGATAPSPSSTNPPATTNPTPQTNWTATNTAAPSSAPSSTSQQPTATAPAAMISATTTAPTTPATAATSPTAPTPTLSGIATVPPSVATAPPSSPASIAAPAAEPAAPAADTAAQPATTAPARQPRPNAFEFHAPASFSVELPTLDLLEPASDEIEPITDEHLAQTGQVIEQRLQEFKVPVTVVGASAGPVITRFEIEPALGVRGSQIVGLMKDLSRGLGLTSIRVVETIPGKTCMGLELPNAKRQMIRLSEILESRQYQHSTSQLTIAMGKDITGHPVVTDLAKAPHMLVAGTTGSGKSVAINAMILSLLYKATPDDVRLIMIDPKMLELSVYEGIPHLLAPVVTDMKLAANALNWCVGEMEKRYRLMSAVGVRNLAGFNQKIRDAEAKEKKIGNPFSLTPDDPEPLSTLPLIVVVIDELADLMMVAGKKIEELIARLAQKARAAGIHLILATQRPSVDVITGLIKANIPTRVAFQVSSKIDSRTILDQMGAESLLGQGDMLFLPPGTGYPQRVHGAFVADEEVHRIVEYLKQFGEPQYEEGILDGPAADGATQDLFGEAPDAEADPLYDEAVAFVVRTRRASISSVQRQLRIGYNRAARLVEQMEAAGLVSAMGINGSREVLVPAAAD</sequence>
<evidence type="ECO:0000256" key="5">
    <source>
        <dbReference type="ARBA" id="ARBA00022829"/>
    </source>
</evidence>
<feature type="transmembrane region" description="Helical" evidence="13">
    <location>
        <begin position="72"/>
        <end position="100"/>
    </location>
</feature>
<keyword evidence="4 11" id="KW-0547">Nucleotide-binding</keyword>
<evidence type="ECO:0000256" key="11">
    <source>
        <dbReference type="PROSITE-ProRule" id="PRU00289"/>
    </source>
</evidence>